<dbReference type="CDD" id="cd02142">
    <property type="entry name" value="McbC_SagB-like_oxidoreductase"/>
    <property type="match status" value="1"/>
</dbReference>
<dbReference type="Pfam" id="PF00881">
    <property type="entry name" value="Nitroreductase"/>
    <property type="match status" value="1"/>
</dbReference>
<dbReference type="InterPro" id="IPR009081">
    <property type="entry name" value="PP-bd_ACP"/>
</dbReference>
<dbReference type="Pfam" id="PF00501">
    <property type="entry name" value="AMP-binding"/>
    <property type="match status" value="1"/>
</dbReference>
<keyword evidence="2" id="KW-0596">Phosphopantetheine</keyword>
<evidence type="ECO:0000256" key="2">
    <source>
        <dbReference type="ARBA" id="ARBA00022450"/>
    </source>
</evidence>
<dbReference type="GO" id="GO:0008610">
    <property type="term" value="P:lipid biosynthetic process"/>
    <property type="evidence" value="ECO:0007669"/>
    <property type="project" value="UniProtKB-ARBA"/>
</dbReference>
<evidence type="ECO:0000313" key="6">
    <source>
        <dbReference type="EMBL" id="QDL12653.1"/>
    </source>
</evidence>
<keyword evidence="3" id="KW-0597">Phosphoprotein</keyword>
<dbReference type="GO" id="GO:0044550">
    <property type="term" value="P:secondary metabolite biosynthetic process"/>
    <property type="evidence" value="ECO:0007669"/>
    <property type="project" value="TreeGrafter"/>
</dbReference>
<dbReference type="RefSeq" id="WP_169264168.1">
    <property type="nucleotide sequence ID" value="NZ_CAWOXK010000002.1"/>
</dbReference>
<dbReference type="InterPro" id="IPR020051">
    <property type="entry name" value="SagB-type_dehydrogenase"/>
</dbReference>
<dbReference type="InterPro" id="IPR045851">
    <property type="entry name" value="AMP-bd_C_sf"/>
</dbReference>
<dbReference type="Pfam" id="PF00550">
    <property type="entry name" value="PP-binding"/>
    <property type="match status" value="1"/>
</dbReference>
<dbReference type="InterPro" id="IPR020845">
    <property type="entry name" value="AMP-binding_CS"/>
</dbReference>
<evidence type="ECO:0000313" key="7">
    <source>
        <dbReference type="Proteomes" id="UP000503129"/>
    </source>
</evidence>
<dbReference type="FunFam" id="3.40.50.12780:FF:000012">
    <property type="entry name" value="Non-ribosomal peptide synthetase"/>
    <property type="match status" value="1"/>
</dbReference>
<dbReference type="CDD" id="cd19535">
    <property type="entry name" value="Cyc_NRPS"/>
    <property type="match status" value="1"/>
</dbReference>
<proteinExistence type="predicted"/>
<dbReference type="Gene3D" id="3.40.109.10">
    <property type="entry name" value="NADH Oxidase"/>
    <property type="match status" value="1"/>
</dbReference>
<dbReference type="Gene3D" id="1.10.10.1830">
    <property type="entry name" value="Non-ribosomal peptide synthase, adenylation domain"/>
    <property type="match status" value="1"/>
</dbReference>
<dbReference type="InterPro" id="IPR036736">
    <property type="entry name" value="ACP-like_sf"/>
</dbReference>
<evidence type="ECO:0000256" key="1">
    <source>
        <dbReference type="ARBA" id="ARBA00001957"/>
    </source>
</evidence>
<dbReference type="InterPro" id="IPR010071">
    <property type="entry name" value="AA_adenyl_dom"/>
</dbReference>
<keyword evidence="7" id="KW-1185">Reference proteome</keyword>
<evidence type="ECO:0000256" key="4">
    <source>
        <dbReference type="ARBA" id="ARBA00022598"/>
    </source>
</evidence>
<dbReference type="PANTHER" id="PTHR45527:SF10">
    <property type="entry name" value="PYOCHELIN SYNTHASE PCHF"/>
    <property type="match status" value="1"/>
</dbReference>
<dbReference type="Proteomes" id="UP000503129">
    <property type="component" value="Plasmid pBOCT1"/>
</dbReference>
<gene>
    <name evidence="6" type="ORF">DP114_33415</name>
</gene>
<dbReference type="SMART" id="SM00823">
    <property type="entry name" value="PKS_PP"/>
    <property type="match status" value="1"/>
</dbReference>
<evidence type="ECO:0000256" key="3">
    <source>
        <dbReference type="ARBA" id="ARBA00022553"/>
    </source>
</evidence>
<comment type="cofactor">
    <cofactor evidence="1">
        <name>pantetheine 4'-phosphate</name>
        <dbReference type="ChEBI" id="CHEBI:47942"/>
    </cofactor>
</comment>
<dbReference type="SUPFAM" id="SSF55469">
    <property type="entry name" value="FMN-dependent nitroreductase-like"/>
    <property type="match status" value="1"/>
</dbReference>
<keyword evidence="4" id="KW-0436">Ligase</keyword>
<dbReference type="FunFam" id="3.30.559.10:FF:000023">
    <property type="entry name" value="Non-ribosomal peptide synthetase"/>
    <property type="match status" value="1"/>
</dbReference>
<dbReference type="FunFam" id="3.30.559.30:FF:000006">
    <property type="entry name" value="Yersiniabactin polyketide/non-ribosomal peptide synthetase"/>
    <property type="match status" value="1"/>
</dbReference>
<dbReference type="SUPFAM" id="SSF47336">
    <property type="entry name" value="ACP-like"/>
    <property type="match status" value="1"/>
</dbReference>
<dbReference type="Gene3D" id="2.30.38.10">
    <property type="entry name" value="Luciferase, Domain 3"/>
    <property type="match status" value="1"/>
</dbReference>
<dbReference type="FunFam" id="3.40.50.980:FF:000001">
    <property type="entry name" value="Non-ribosomal peptide synthetase"/>
    <property type="match status" value="1"/>
</dbReference>
<dbReference type="GO" id="GO:0016874">
    <property type="term" value="F:ligase activity"/>
    <property type="evidence" value="ECO:0007669"/>
    <property type="project" value="UniProtKB-KW"/>
</dbReference>
<dbReference type="CDD" id="cd12114">
    <property type="entry name" value="A_NRPS_TlmIV_like"/>
    <property type="match status" value="1"/>
</dbReference>
<dbReference type="InterPro" id="IPR044894">
    <property type="entry name" value="TubC_N_sf"/>
</dbReference>
<dbReference type="InterPro" id="IPR000415">
    <property type="entry name" value="Nitroreductase-like"/>
</dbReference>
<dbReference type="PROSITE" id="PS50075">
    <property type="entry name" value="CARRIER"/>
    <property type="match status" value="1"/>
</dbReference>
<protein>
    <submittedName>
        <fullName evidence="6">Non-ribosomal peptide synthetase</fullName>
    </submittedName>
</protein>
<evidence type="ECO:0000259" key="5">
    <source>
        <dbReference type="PROSITE" id="PS50075"/>
    </source>
</evidence>
<sequence length="1427" mass="161109">MKSIQEFLSYLSDLDIKFSADGDRLCCNGPKGTLTPTLRNQIAERKADILAFLHNAYNTENLSTDYQPLPTIVPNPDERHQPFPLTDVQQAYWIGRSGAVELSNVATHVYVEIDIVDLDLERFEKAWQWLIERHDMLRTIVRPDGQQQILEKVPPYKIKSLDLCGKEPEIIAYQLNHIREQMSHQVLPPHQWPLFEIQASLLNENKTRIHLSFDLLTADYWSIDLILRELVEFIHNAEIVFPALELSFRDYVLAEIGLHDSQLYRRSQEYWLHRIRTLPPSPELPLEKSLTTVKHPRFVSRRGTLDSDTWGRLKNRASKVNLTPSGLLLAAFAEILTVWSKNPQFTINLTLFNRLPLHPQVNQISGDFTSLTLLSVDNSGQDSFEVRARRIQKQLWDDFDHRYFSGVQVLRELARTQERFLGALMPIVFTSTLVHNDLTRDTPSKKPSSMACLGEVVYSVSQTPQVYLDHQVFEHDGALVFNWDAVEELFPTGLLDDMFAAYSNFLERLSNSHELWQVTTRELLPPTQFKQIAAINATETPVLETVLLHTLFFERVLLHPEQAAVITSCRTLTYQELSTRACHIGYQLRQLGACPNQLVAIVMEKGWEQVVATLGILAAGAAYVPIDPDLPSERLSYLLKQTKVQWVITQSKLDTSLEWPENVLRLSVDILEPPNSCEPLEPVQQVSDLAYVIFTSGSTGLPKGVMIDHRGAVNTILDINQRFHVQPEDRVIALSSLSFDLSVYDIFGTLAAGGTLIVPDASATRDPSYWMQLLVEYQITIWNSVPALMQMLVEYAKGQKILPKSLRLVMLSGDWLPLTLPGQIQNLFGKVQVVSLGGATEASIWSILYPINTVDPAWKSIPYGCPMTNQRFYVLNKALEPCPVWVPGQLYIGGIGLAKGYWQDDLKTQSSFIIHPRTGERLYKTGDLGRYLPDSNIEFLGREDFQVKINGYRIELGEIEAMLEQHPLVNHTVVMAVGETRENKQLVAYIVSDSLSSSQAQPAPAQQTAAVYGLHQTDGVLNDPVKRLEFMLKQPGLRSLEPNRLSIELIKPQIDEALIETYVKRQSHRQFLDTPISLTQLSELLNCLLQIKLNGSPLPKYRYPSAGSLYPVQTYIYIKPGRVEGLEAGIYYYHPADHRLVLLSPEAEIERRIYTGVNQAIFDKSAFSLFLIGQLSAITPMYGELARDFCLLEAGYMSQLLMSAASASQIGLCPVGTLDFAAIQNFFGLDSNQILLHSFLGGGIDPEKTAQALQPKATLSMATIDDELRSFLQGKLPDYMVPGIYVPLDTLPLTVNGKVDRRALPAPTLVQSKLDLLDAPPQTEVERTIADIVQAVLQVETIGIHSNFFELGANSIHMVQIHSQIKETLGRDIAIVKMFQHPTINFLATHLSQENVEKSYTQIHDRALKQKEVIRQQRQLMEKRKNG</sequence>
<dbReference type="EMBL" id="CP030119">
    <property type="protein sequence ID" value="QDL12653.1"/>
    <property type="molecule type" value="Genomic_DNA"/>
</dbReference>
<dbReference type="PROSITE" id="PS00455">
    <property type="entry name" value="AMP_BINDING"/>
    <property type="match status" value="1"/>
</dbReference>
<dbReference type="NCBIfam" id="TIGR03605">
    <property type="entry name" value="antibiot_sagB"/>
    <property type="match status" value="1"/>
</dbReference>
<feature type="domain" description="Carrier" evidence="5">
    <location>
        <begin position="1320"/>
        <end position="1395"/>
    </location>
</feature>
<organism evidence="6 7">
    <name type="scientific">Brasilonema sennae CENA114</name>
    <dbReference type="NCBI Taxonomy" id="415709"/>
    <lineage>
        <taxon>Bacteria</taxon>
        <taxon>Bacillati</taxon>
        <taxon>Cyanobacteriota</taxon>
        <taxon>Cyanophyceae</taxon>
        <taxon>Nostocales</taxon>
        <taxon>Scytonemataceae</taxon>
        <taxon>Brasilonema</taxon>
        <taxon>Bromeliae group (in: Brasilonema)</taxon>
    </lineage>
</organism>
<dbReference type="PANTHER" id="PTHR45527">
    <property type="entry name" value="NONRIBOSOMAL PEPTIDE SYNTHETASE"/>
    <property type="match status" value="1"/>
</dbReference>
<dbReference type="Pfam" id="PF18563">
    <property type="entry name" value="TubC_N"/>
    <property type="match status" value="1"/>
</dbReference>
<dbReference type="Gene3D" id="1.10.1200.10">
    <property type="entry name" value="ACP-like"/>
    <property type="match status" value="1"/>
</dbReference>
<dbReference type="Pfam" id="PF00668">
    <property type="entry name" value="Condensation"/>
    <property type="match status" value="1"/>
</dbReference>
<dbReference type="GO" id="GO:0005737">
    <property type="term" value="C:cytoplasm"/>
    <property type="evidence" value="ECO:0007669"/>
    <property type="project" value="TreeGrafter"/>
</dbReference>
<dbReference type="InterPro" id="IPR020806">
    <property type="entry name" value="PKS_PP-bd"/>
</dbReference>
<dbReference type="InterPro" id="IPR057737">
    <property type="entry name" value="Condensation_MtbB-like"/>
</dbReference>
<dbReference type="InterPro" id="IPR041464">
    <property type="entry name" value="TubC_N"/>
</dbReference>
<dbReference type="Gene3D" id="3.30.300.30">
    <property type="match status" value="2"/>
</dbReference>
<accession>A0A856MMJ2</accession>
<dbReference type="SUPFAM" id="SSF56801">
    <property type="entry name" value="Acetyl-CoA synthetase-like"/>
    <property type="match status" value="1"/>
</dbReference>
<dbReference type="GO" id="GO:0043041">
    <property type="term" value="P:amino acid activation for nonribosomal peptide biosynthetic process"/>
    <property type="evidence" value="ECO:0007669"/>
    <property type="project" value="TreeGrafter"/>
</dbReference>
<dbReference type="KEGG" id="bsen:DP114_33415"/>
<keyword evidence="6" id="KW-0614">Plasmid</keyword>
<dbReference type="NCBIfam" id="TIGR01733">
    <property type="entry name" value="AA-adenyl-dom"/>
    <property type="match status" value="1"/>
</dbReference>
<dbReference type="SUPFAM" id="SSF52777">
    <property type="entry name" value="CoA-dependent acyltransferases"/>
    <property type="match status" value="2"/>
</dbReference>
<dbReference type="InterPro" id="IPR023213">
    <property type="entry name" value="CAT-like_dom_sf"/>
</dbReference>
<dbReference type="InterPro" id="IPR001242">
    <property type="entry name" value="Condensation_dom"/>
</dbReference>
<dbReference type="GO" id="GO:0031177">
    <property type="term" value="F:phosphopantetheine binding"/>
    <property type="evidence" value="ECO:0007669"/>
    <property type="project" value="InterPro"/>
</dbReference>
<dbReference type="GO" id="GO:0016491">
    <property type="term" value="F:oxidoreductase activity"/>
    <property type="evidence" value="ECO:0007669"/>
    <property type="project" value="InterPro"/>
</dbReference>
<geneLocation type="plasmid" evidence="7">
    <name>pboct1</name>
</geneLocation>
<name>A0A856MMJ2_9CYAN</name>
<reference evidence="6 7" key="1">
    <citation type="submission" date="2018-06" db="EMBL/GenBank/DDBJ databases">
        <title>Comparative genomics of Brasilonema spp. strains.</title>
        <authorList>
            <person name="Alvarenga D.O."/>
            <person name="Fiore M.F."/>
            <person name="Varani A.M."/>
        </authorList>
    </citation>
    <scope>NUCLEOTIDE SEQUENCE [LARGE SCALE GENOMIC DNA]</scope>
    <source>
        <strain evidence="6 7">CENA114</strain>
        <plasmid evidence="7">pboct1</plasmid>
    </source>
</reference>
<dbReference type="InterPro" id="IPR000873">
    <property type="entry name" value="AMP-dep_synth/lig_dom"/>
</dbReference>
<dbReference type="Gene3D" id="3.30.559.10">
    <property type="entry name" value="Chloramphenicol acetyltransferase-like domain"/>
    <property type="match status" value="1"/>
</dbReference>
<dbReference type="Gene3D" id="3.40.50.980">
    <property type="match status" value="2"/>
</dbReference>
<dbReference type="InterPro" id="IPR029479">
    <property type="entry name" value="Nitroreductase"/>
</dbReference>
<dbReference type="Gene3D" id="3.30.559.30">
    <property type="entry name" value="Nonribosomal peptide synthetase, condensation domain"/>
    <property type="match status" value="1"/>
</dbReference>